<feature type="domain" description="DUF11" evidence="2">
    <location>
        <begin position="101"/>
        <end position="202"/>
    </location>
</feature>
<keyword evidence="1" id="KW-0732">Signal</keyword>
<dbReference type="InterPro" id="IPR051172">
    <property type="entry name" value="Chlamydia_OmcB"/>
</dbReference>
<evidence type="ECO:0000256" key="1">
    <source>
        <dbReference type="SAM" id="SignalP"/>
    </source>
</evidence>
<dbReference type="PANTHER" id="PTHR34819">
    <property type="entry name" value="LARGE CYSTEINE-RICH PERIPLASMIC PROTEIN OMCB"/>
    <property type="match status" value="1"/>
</dbReference>
<dbReference type="InterPro" id="IPR055354">
    <property type="entry name" value="DUF7507"/>
</dbReference>
<dbReference type="Gene3D" id="2.60.40.3440">
    <property type="match status" value="1"/>
</dbReference>
<dbReference type="RefSeq" id="WP_250063551.1">
    <property type="nucleotide sequence ID" value="NZ_JAIKTS010000002.1"/>
</dbReference>
<accession>A0ABT0SHH1</accession>
<dbReference type="EMBL" id="JAIKTS010000002">
    <property type="protein sequence ID" value="MCL7714508.1"/>
    <property type="molecule type" value="Genomic_DNA"/>
</dbReference>
<dbReference type="Pfam" id="PF17963">
    <property type="entry name" value="Big_9"/>
    <property type="match status" value="1"/>
</dbReference>
<feature type="non-terminal residue" evidence="4">
    <location>
        <position position="384"/>
    </location>
</feature>
<feature type="signal peptide" evidence="1">
    <location>
        <begin position="1"/>
        <end position="49"/>
    </location>
</feature>
<evidence type="ECO:0000259" key="3">
    <source>
        <dbReference type="Pfam" id="PF24346"/>
    </source>
</evidence>
<sequence>MNLFRQSSRRTTGTAVVLRPVLPRAVSGWLARTAIAVLLAASASWPVQAQTTVQNTATVAPPAGTTNRGVACAAAGGSFTQGDGVCSASVVIPVNAGAPELELEKSAPATAPRGTVFDYTITLHNRGTAATTAEAVVTDTVPEGLTITTPVTGCSVAGQTVTCAVAQGLAAGDSAVFTLSVTATAQAGARVENRARVTGGGDPACTAAAPCDSPTVTTLLLAVEATDDDAGNTPKTTPVTTSVLDNDSAVNGTLDPGSVTVTVPSAHGTTQVDATTGRITFTPATGFSGTTTYTYEVCLAAPHGAVCDTAVVTVTVDPMPALELEKTVSSTGPYGLGDTITYAFELKNSGDVALSGVTVLDALAGLSPVTCPSTTLAAGAAMTC</sequence>
<dbReference type="Pfam" id="PF01345">
    <property type="entry name" value="DUF11"/>
    <property type="match status" value="1"/>
</dbReference>
<keyword evidence="5" id="KW-1185">Reference proteome</keyword>
<feature type="domain" description="DUF7507" evidence="3">
    <location>
        <begin position="320"/>
        <end position="384"/>
    </location>
</feature>
<dbReference type="Proteomes" id="UP001431235">
    <property type="component" value="Unassembled WGS sequence"/>
</dbReference>
<organism evidence="4 5">
    <name type="scientific">Stenotrophomonas mori</name>
    <dbReference type="NCBI Taxonomy" id="2871096"/>
    <lineage>
        <taxon>Bacteria</taxon>
        <taxon>Pseudomonadati</taxon>
        <taxon>Pseudomonadota</taxon>
        <taxon>Gammaproteobacteria</taxon>
        <taxon>Lysobacterales</taxon>
        <taxon>Lysobacteraceae</taxon>
        <taxon>Stenotrophomonas</taxon>
    </lineage>
</organism>
<dbReference type="NCBIfam" id="TIGR01451">
    <property type="entry name" value="B_ant_repeat"/>
    <property type="match status" value="2"/>
</dbReference>
<gene>
    <name evidence="4" type="ORF">K5L01_07625</name>
</gene>
<evidence type="ECO:0000259" key="2">
    <source>
        <dbReference type="Pfam" id="PF01345"/>
    </source>
</evidence>
<evidence type="ECO:0000313" key="5">
    <source>
        <dbReference type="Proteomes" id="UP001431235"/>
    </source>
</evidence>
<dbReference type="InterPro" id="IPR047589">
    <property type="entry name" value="DUF11_rpt"/>
</dbReference>
<comment type="caution">
    <text evidence="4">The sequence shown here is derived from an EMBL/GenBank/DDBJ whole genome shotgun (WGS) entry which is preliminary data.</text>
</comment>
<dbReference type="Pfam" id="PF24346">
    <property type="entry name" value="DUF7507"/>
    <property type="match status" value="1"/>
</dbReference>
<feature type="chain" id="PRO_5046231223" evidence="1">
    <location>
        <begin position="50"/>
        <end position="384"/>
    </location>
</feature>
<proteinExistence type="predicted"/>
<name>A0ABT0SHH1_9GAMM</name>
<reference evidence="4 5" key="1">
    <citation type="submission" date="2021-08" db="EMBL/GenBank/DDBJ databases">
        <title>Novel members of of the genus Stenotrophomonas from differernt environment.</title>
        <authorList>
            <person name="Deng Y."/>
        </authorList>
    </citation>
    <scope>NUCLEOTIDE SEQUENCE [LARGE SCALE GENOMIC DNA]</scope>
    <source>
        <strain evidence="4 5">CPCC 101365</strain>
    </source>
</reference>
<dbReference type="PANTHER" id="PTHR34819:SF3">
    <property type="entry name" value="CELL SURFACE PROTEIN"/>
    <property type="match status" value="1"/>
</dbReference>
<dbReference type="InterPro" id="IPR001434">
    <property type="entry name" value="OmcB-like_DUF11"/>
</dbReference>
<dbReference type="InterPro" id="IPR013783">
    <property type="entry name" value="Ig-like_fold"/>
</dbReference>
<dbReference type="Gene3D" id="2.60.40.10">
    <property type="entry name" value="Immunoglobulins"/>
    <property type="match status" value="1"/>
</dbReference>
<protein>
    <submittedName>
        <fullName evidence="4">DUF11 domain-containing protein</fullName>
    </submittedName>
</protein>
<evidence type="ECO:0000313" key="4">
    <source>
        <dbReference type="EMBL" id="MCL7714508.1"/>
    </source>
</evidence>